<evidence type="ECO:0000256" key="2">
    <source>
        <dbReference type="ARBA" id="ARBA00023125"/>
    </source>
</evidence>
<name>A0A2D2BXX5_9RHOB</name>
<dbReference type="GeneID" id="78896882"/>
<dbReference type="Gene3D" id="1.10.10.10">
    <property type="entry name" value="Winged helix-like DNA-binding domain superfamily/Winged helix DNA-binding domain"/>
    <property type="match status" value="1"/>
</dbReference>
<dbReference type="PROSITE" id="PS01117">
    <property type="entry name" value="HTH_MARR_1"/>
    <property type="match status" value="1"/>
</dbReference>
<dbReference type="GO" id="GO:0003700">
    <property type="term" value="F:DNA-binding transcription factor activity"/>
    <property type="evidence" value="ECO:0007669"/>
    <property type="project" value="InterPro"/>
</dbReference>
<dbReference type="PANTHER" id="PTHR33164:SF94">
    <property type="entry name" value="TRANSCRIPTIONAL REGULATORY PROTEIN-RELATED"/>
    <property type="match status" value="1"/>
</dbReference>
<dbReference type="InterPro" id="IPR036390">
    <property type="entry name" value="WH_DNA-bd_sf"/>
</dbReference>
<organism evidence="5 6">
    <name type="scientific">Paracoccus yeei</name>
    <dbReference type="NCBI Taxonomy" id="147645"/>
    <lineage>
        <taxon>Bacteria</taxon>
        <taxon>Pseudomonadati</taxon>
        <taxon>Pseudomonadota</taxon>
        <taxon>Alphaproteobacteria</taxon>
        <taxon>Rhodobacterales</taxon>
        <taxon>Paracoccaceae</taxon>
        <taxon>Paracoccus</taxon>
    </lineage>
</organism>
<gene>
    <name evidence="5" type="ORF">PYTT13_04235</name>
</gene>
<dbReference type="SMART" id="SM00347">
    <property type="entry name" value="HTH_MARR"/>
    <property type="match status" value="1"/>
</dbReference>
<dbReference type="InterPro" id="IPR000835">
    <property type="entry name" value="HTH_MarR-typ"/>
</dbReference>
<reference evidence="5 6" key="1">
    <citation type="submission" date="2017-10" db="EMBL/GenBank/DDBJ databases">
        <title>Complete genome sequence of Paracoccus yeei TT13 isolated from human skin.</title>
        <authorList>
            <person name="Lee K."/>
            <person name="Lim J.Y."/>
            <person name="Hwang I."/>
        </authorList>
    </citation>
    <scope>NUCLEOTIDE SEQUENCE [LARGE SCALE GENOMIC DNA]</scope>
    <source>
        <strain evidence="5 6">TT13</strain>
    </source>
</reference>
<feature type="domain" description="HTH marR-type" evidence="4">
    <location>
        <begin position="4"/>
        <end position="137"/>
    </location>
</feature>
<sequence length="147" mass="16078">MRIEGFLPYRLAVVAEALSRQLGAVYGGEHGLTREEWRLLFLIEDAGRIDSLQLAGRTSLDKVQVSRAASRLADKGLILRRIPSGDRRLREYAITEAGQALFREVFGAVEARAGAIFMAMPSEDRAALEKGIGALGEAIRQIGDPAR</sequence>
<dbReference type="GO" id="GO:0003677">
    <property type="term" value="F:DNA binding"/>
    <property type="evidence" value="ECO:0007669"/>
    <property type="project" value="UniProtKB-KW"/>
</dbReference>
<dbReference type="Proteomes" id="UP000229314">
    <property type="component" value="Chromosome"/>
</dbReference>
<dbReference type="Pfam" id="PF01047">
    <property type="entry name" value="MarR"/>
    <property type="match status" value="1"/>
</dbReference>
<protein>
    <submittedName>
        <fullName evidence="5">MarR family transcriptional regulator</fullName>
    </submittedName>
</protein>
<dbReference type="AlphaFoldDB" id="A0A2D2BXX5"/>
<dbReference type="InterPro" id="IPR023187">
    <property type="entry name" value="Tscrpt_reg_MarR-type_CS"/>
</dbReference>
<evidence type="ECO:0000259" key="4">
    <source>
        <dbReference type="PROSITE" id="PS50995"/>
    </source>
</evidence>
<evidence type="ECO:0000313" key="5">
    <source>
        <dbReference type="EMBL" id="ATQ55086.1"/>
    </source>
</evidence>
<dbReference type="SUPFAM" id="SSF46785">
    <property type="entry name" value="Winged helix' DNA-binding domain"/>
    <property type="match status" value="1"/>
</dbReference>
<dbReference type="PANTHER" id="PTHR33164">
    <property type="entry name" value="TRANSCRIPTIONAL REGULATOR, MARR FAMILY"/>
    <property type="match status" value="1"/>
</dbReference>
<dbReference type="RefSeq" id="WP_099648313.1">
    <property type="nucleotide sequence ID" value="NZ_CAJGAB010000054.1"/>
</dbReference>
<keyword evidence="1" id="KW-0805">Transcription regulation</keyword>
<dbReference type="PROSITE" id="PS50995">
    <property type="entry name" value="HTH_MARR_2"/>
    <property type="match status" value="1"/>
</dbReference>
<evidence type="ECO:0000256" key="3">
    <source>
        <dbReference type="ARBA" id="ARBA00023163"/>
    </source>
</evidence>
<dbReference type="InterPro" id="IPR036388">
    <property type="entry name" value="WH-like_DNA-bd_sf"/>
</dbReference>
<dbReference type="InterPro" id="IPR039422">
    <property type="entry name" value="MarR/SlyA-like"/>
</dbReference>
<evidence type="ECO:0000256" key="1">
    <source>
        <dbReference type="ARBA" id="ARBA00023015"/>
    </source>
</evidence>
<dbReference type="EMBL" id="CP024422">
    <property type="protein sequence ID" value="ATQ55086.1"/>
    <property type="molecule type" value="Genomic_DNA"/>
</dbReference>
<accession>A0A2D2BXX5</accession>
<dbReference type="GO" id="GO:0006950">
    <property type="term" value="P:response to stress"/>
    <property type="evidence" value="ECO:0007669"/>
    <property type="project" value="TreeGrafter"/>
</dbReference>
<evidence type="ECO:0000313" key="6">
    <source>
        <dbReference type="Proteomes" id="UP000229314"/>
    </source>
</evidence>
<keyword evidence="2" id="KW-0238">DNA-binding</keyword>
<proteinExistence type="predicted"/>
<keyword evidence="3" id="KW-0804">Transcription</keyword>